<gene>
    <name evidence="2" type="ORF">WFZ85_05965</name>
</gene>
<keyword evidence="1" id="KW-0732">Signal</keyword>
<name>A0ABU9N5W5_9FLAO</name>
<proteinExistence type="predicted"/>
<sequence length="189" mass="21854">MKNLLFTLFLFSSFFVLAQQPCEIDIDVTDSLGTYKTTKQQMIFERSFAGNSTNIYFALSSNNGVLGLEIQQLMSSFDFVKATCFDANSKIYLQLNNGKIISLFYYGNETCGSLIRNDKNQNTRVISGTFLFTKENYEELKLSQVTFMRIKYAGETIDYPFKTSFVSEMDKKTYQPENYFINYLKCIEN</sequence>
<comment type="caution">
    <text evidence="2">The sequence shown here is derived from an EMBL/GenBank/DDBJ whole genome shotgun (WGS) entry which is preliminary data.</text>
</comment>
<dbReference type="RefSeq" id="WP_342695376.1">
    <property type="nucleotide sequence ID" value="NZ_JBCGDO010000005.1"/>
</dbReference>
<keyword evidence="3" id="KW-1185">Reference proteome</keyword>
<evidence type="ECO:0000256" key="1">
    <source>
        <dbReference type="SAM" id="SignalP"/>
    </source>
</evidence>
<feature type="chain" id="PRO_5045373958" evidence="1">
    <location>
        <begin position="19"/>
        <end position="189"/>
    </location>
</feature>
<reference evidence="2 3" key="1">
    <citation type="submission" date="2024-03" db="EMBL/GenBank/DDBJ databases">
        <title>Two novel species of the genus Flavobacterium exhibiting potentially degradation of complex polysaccharides.</title>
        <authorList>
            <person name="Lian X."/>
        </authorList>
    </citation>
    <scope>NUCLEOTIDE SEQUENCE [LARGE SCALE GENOMIC DNA]</scope>
    <source>
        <strain evidence="3">j3</strain>
    </source>
</reference>
<feature type="signal peptide" evidence="1">
    <location>
        <begin position="1"/>
        <end position="18"/>
    </location>
</feature>
<evidence type="ECO:0000313" key="2">
    <source>
        <dbReference type="EMBL" id="MEM0542152.1"/>
    </source>
</evidence>
<organism evidence="2 3">
    <name type="scientific">Flavobacterium aureirubrum</name>
    <dbReference type="NCBI Taxonomy" id="3133147"/>
    <lineage>
        <taxon>Bacteria</taxon>
        <taxon>Pseudomonadati</taxon>
        <taxon>Bacteroidota</taxon>
        <taxon>Flavobacteriia</taxon>
        <taxon>Flavobacteriales</taxon>
        <taxon>Flavobacteriaceae</taxon>
        <taxon>Flavobacterium</taxon>
    </lineage>
</organism>
<accession>A0ABU9N5W5</accession>
<dbReference type="EMBL" id="JBCGDO010000005">
    <property type="protein sequence ID" value="MEM0542152.1"/>
    <property type="molecule type" value="Genomic_DNA"/>
</dbReference>
<evidence type="ECO:0000313" key="3">
    <source>
        <dbReference type="Proteomes" id="UP001460072"/>
    </source>
</evidence>
<dbReference type="Proteomes" id="UP001460072">
    <property type="component" value="Unassembled WGS sequence"/>
</dbReference>
<protein>
    <submittedName>
        <fullName evidence="2">Uncharacterized protein</fullName>
    </submittedName>
</protein>